<name>A0A6J1NLN6_BICAN</name>
<dbReference type="Proteomes" id="UP001652582">
    <property type="component" value="Chromosome 1"/>
</dbReference>
<dbReference type="GeneID" id="112050124"/>
<evidence type="ECO:0000313" key="3">
    <source>
        <dbReference type="RefSeq" id="XP_023944051.2"/>
    </source>
</evidence>
<reference evidence="2" key="1">
    <citation type="submission" date="2025-05" db="UniProtKB">
        <authorList>
            <consortium name="RefSeq"/>
        </authorList>
    </citation>
    <scope>NUCLEOTIDE SEQUENCE [LARGE SCALE GENOMIC DNA]</scope>
</reference>
<proteinExistence type="predicted"/>
<reference evidence="3" key="2">
    <citation type="submission" date="2025-08" db="UniProtKB">
        <authorList>
            <consortium name="RefSeq"/>
        </authorList>
    </citation>
    <scope>IDENTIFICATION</scope>
</reference>
<gene>
    <name evidence="3" type="primary">LOC112050124</name>
</gene>
<evidence type="ECO:0000259" key="1">
    <source>
        <dbReference type="Pfam" id="PF13679"/>
    </source>
</evidence>
<feature type="domain" description="Methyltransferase" evidence="1">
    <location>
        <begin position="122"/>
        <end position="271"/>
    </location>
</feature>
<dbReference type="PANTHER" id="PTHR12496">
    <property type="entry name" value="CGI-41 METHYLTRANSFERASE"/>
    <property type="match status" value="1"/>
</dbReference>
<dbReference type="AlphaFoldDB" id="A0A6J1NLN6"/>
<protein>
    <submittedName>
        <fullName evidence="3">Methyltransferase-like protein 25B isoform X1</fullName>
    </submittedName>
</protein>
<dbReference type="InterPro" id="IPR052220">
    <property type="entry name" value="METTL25"/>
</dbReference>
<dbReference type="Pfam" id="PF13679">
    <property type="entry name" value="Methyltransf_32"/>
    <property type="match status" value="1"/>
</dbReference>
<dbReference type="InterPro" id="IPR025714">
    <property type="entry name" value="Methyltranfer_dom"/>
</dbReference>
<sequence length="441" mass="50440">MLSQVNTIKTAIEMCLKVIKTYEWLLDLYVLDFFVNNHWKKLPASWQQSLENLDPKDLGDILSGNPTIHLLPLSLLALFKTITSLSIPRGNIDCTKTNVAEEKYGCGHPKLKNLFIKHVKLKKRHEMTKMAEFVSMTARESNCRAVLDFGSGLGHLIRILSYKYNLHSVGIEMQTQLTVEARKLDLELEYTVKKYLTEEQMCNLVRPTHCNLTLSSMDQLQHLTLPVSVINYGLVGLHPCGDLGPLLIKHFVNSERVKFICVVGCCYMKLSCNSDECGYPISQHVRGLDSALSYISREISCHAFDIYCDRLCRGEYKDLKVHAFRAALEKLLVQRDPTLRHMPVRSVKHSNNMTFHSYCDAALKQICVQPLDYDSVCCELQQWKKVVMLYTLRLALAPLVETVVLLDRLLYLLENNIPCAIYPVFDPRISPRNHIIVGRKL</sequence>
<dbReference type="OrthoDB" id="5875367at2759"/>
<dbReference type="KEGG" id="bany:112050124"/>
<evidence type="ECO:0000313" key="2">
    <source>
        <dbReference type="Proteomes" id="UP001652582"/>
    </source>
</evidence>
<keyword evidence="2" id="KW-1185">Reference proteome</keyword>
<organism evidence="2 3">
    <name type="scientific">Bicyclus anynana</name>
    <name type="common">Squinting bush brown butterfly</name>
    <dbReference type="NCBI Taxonomy" id="110368"/>
    <lineage>
        <taxon>Eukaryota</taxon>
        <taxon>Metazoa</taxon>
        <taxon>Ecdysozoa</taxon>
        <taxon>Arthropoda</taxon>
        <taxon>Hexapoda</taxon>
        <taxon>Insecta</taxon>
        <taxon>Pterygota</taxon>
        <taxon>Neoptera</taxon>
        <taxon>Endopterygota</taxon>
        <taxon>Lepidoptera</taxon>
        <taxon>Glossata</taxon>
        <taxon>Ditrysia</taxon>
        <taxon>Papilionoidea</taxon>
        <taxon>Nymphalidae</taxon>
        <taxon>Satyrinae</taxon>
        <taxon>Satyrini</taxon>
        <taxon>Mycalesina</taxon>
        <taxon>Bicyclus</taxon>
    </lineage>
</organism>
<accession>A0A6J1NLN6</accession>
<dbReference type="PANTHER" id="PTHR12496:SF2">
    <property type="entry name" value="METHYLTRANSFERASE-LIKE PROTEIN 25B"/>
    <property type="match status" value="1"/>
</dbReference>
<dbReference type="RefSeq" id="XP_023944051.2">
    <property type="nucleotide sequence ID" value="XM_024088283.2"/>
</dbReference>